<dbReference type="VEuPathDB" id="TriTrypDB:LbrM.31.3370"/>
<dbReference type="GeneID" id="5418243"/>
<reference evidence="1 2" key="2">
    <citation type="journal article" date="2011" name="Genome Res.">
        <title>Chromosome and gene copy number variation allow major structural change between species and strains of Leishmania.</title>
        <authorList>
            <person name="Rogers M.B."/>
            <person name="Hilley J.D."/>
            <person name="Dickens N.J."/>
            <person name="Wilkes J."/>
            <person name="Bates P.A."/>
            <person name="Depledge D.P."/>
            <person name="Harris D."/>
            <person name="Her Y."/>
            <person name="Herzyk P."/>
            <person name="Imamura H."/>
            <person name="Otto T.D."/>
            <person name="Sanders M."/>
            <person name="Seeger K."/>
            <person name="Dujardin J.C."/>
            <person name="Berriman M."/>
            <person name="Smith D.F."/>
            <person name="Hertz-Fowler C."/>
            <person name="Mottram J.C."/>
        </authorList>
    </citation>
    <scope>NUCLEOTIDE SEQUENCE [LARGE SCALE GENOMIC DNA]</scope>
    <source>
        <strain evidence="1 2">MHOM/BR/75/M2904</strain>
    </source>
</reference>
<keyword evidence="2" id="KW-1185">Reference proteome</keyword>
<dbReference type="EMBL" id="FR799006">
    <property type="protein sequence ID" value="CAM42757.1"/>
    <property type="molecule type" value="Genomic_DNA"/>
</dbReference>
<dbReference type="STRING" id="5660.A4HJT9"/>
<evidence type="ECO:0000313" key="1">
    <source>
        <dbReference type="EMBL" id="CAM42757.1"/>
    </source>
</evidence>
<dbReference type="InParanoid" id="A4HJT9"/>
<dbReference type="KEGG" id="lbz:LBRM_31_3370"/>
<reference evidence="1 2" key="1">
    <citation type="journal article" date="2007" name="Nat. Genet.">
        <title>Comparative genomic analysis of three Leishmania species that cause diverse human disease.</title>
        <authorList>
            <person name="Peacock C.S."/>
            <person name="Seeger K."/>
            <person name="Harris D."/>
            <person name="Murphy L."/>
            <person name="Ruiz J.C."/>
            <person name="Quail M.A."/>
            <person name="Peters N."/>
            <person name="Adlem E."/>
            <person name="Tivey A."/>
            <person name="Aslett M."/>
            <person name="Kerhornou A."/>
            <person name="Ivens A."/>
            <person name="Fraser A."/>
            <person name="Rajandream M.A."/>
            <person name="Carver T."/>
            <person name="Norbertczak H."/>
            <person name="Chillingworth T."/>
            <person name="Hance Z."/>
            <person name="Jagels K."/>
            <person name="Moule S."/>
            <person name="Ormond D."/>
            <person name="Rutter S."/>
            <person name="Squares R."/>
            <person name="Whitehead S."/>
            <person name="Rabbinowitsch E."/>
            <person name="Arrowsmith C."/>
            <person name="White B."/>
            <person name="Thurston S."/>
            <person name="Bringaud F."/>
            <person name="Baldauf S.L."/>
            <person name="Faulconbridge A."/>
            <person name="Jeffares D."/>
            <person name="Depledge D.P."/>
            <person name="Oyola S.O."/>
            <person name="Hilley J.D."/>
            <person name="Brito L.O."/>
            <person name="Tosi L.R."/>
            <person name="Barrell B."/>
            <person name="Cruz A.K."/>
            <person name="Mottram J.C."/>
            <person name="Smith D.F."/>
            <person name="Berriman M."/>
        </authorList>
    </citation>
    <scope>NUCLEOTIDE SEQUENCE [LARGE SCALE GENOMIC DNA]</scope>
    <source>
        <strain evidence="1 2">MHOM/BR/75/M2904</strain>
    </source>
</reference>
<protein>
    <submittedName>
        <fullName evidence="1">Uncharacterized protein</fullName>
    </submittedName>
</protein>
<evidence type="ECO:0000313" key="2">
    <source>
        <dbReference type="Proteomes" id="UP000007258"/>
    </source>
</evidence>
<name>A4HJT9_LEIBR</name>
<dbReference type="RefSeq" id="XP_001567326.1">
    <property type="nucleotide sequence ID" value="XM_001567276.1"/>
</dbReference>
<dbReference type="Proteomes" id="UP000007258">
    <property type="component" value="Chromosome 31"/>
</dbReference>
<gene>
    <name evidence="1" type="ORF">LBRM_31_3370</name>
</gene>
<organism evidence="1 2">
    <name type="scientific">Leishmania braziliensis</name>
    <dbReference type="NCBI Taxonomy" id="5660"/>
    <lineage>
        <taxon>Eukaryota</taxon>
        <taxon>Discoba</taxon>
        <taxon>Euglenozoa</taxon>
        <taxon>Kinetoplastea</taxon>
        <taxon>Metakinetoplastina</taxon>
        <taxon>Trypanosomatida</taxon>
        <taxon>Trypanosomatidae</taxon>
        <taxon>Leishmaniinae</taxon>
        <taxon>Leishmania</taxon>
        <taxon>Leishmania braziliensis species complex</taxon>
    </lineage>
</organism>
<proteinExistence type="predicted"/>
<dbReference type="AlphaFoldDB" id="A4HJT9"/>
<accession>A4HJT9</accession>
<sequence length="220" mass="24066">MRTHSWGLLSPSGMPAKQGISLWHKRSSLPLRILAQRELFMNTLKELCSSPRSEERDGTTVCVPPVQLAVCTRRWATPQRPSRRCALSASPRGCRSVCDVAAGLGTGVEGLREMRVCRRQGNLLDNPLLLVLLPGVSVDCLMILTCISVQVEYASRPCMDACYFECSSDRRWRPTAVWSLRVPAAAAPRGQRCHGQARAGLDATTASASPYLCFSPAHDG</sequence>